<protein>
    <submittedName>
        <fullName evidence="3">Uncharacterized protein</fullName>
    </submittedName>
</protein>
<feature type="transmembrane region" description="Helical" evidence="1">
    <location>
        <begin position="442"/>
        <end position="464"/>
    </location>
</feature>
<evidence type="ECO:0000256" key="2">
    <source>
        <dbReference type="SAM" id="SignalP"/>
    </source>
</evidence>
<keyword evidence="4" id="KW-1185">Reference proteome</keyword>
<feature type="transmembrane region" description="Helical" evidence="1">
    <location>
        <begin position="476"/>
        <end position="498"/>
    </location>
</feature>
<sequence length="514" mass="54376">MRFLWAAVVLILLPVAPAVSQPASIGVVWTPTGPSETQVQALRTMRDAGLRHVRAAAWPRPEALQAAHTFGLQLYIDLAPPVADPSVLRERLAHPAVRGVGWAGSLTTRGCARWNALRSTLPPSSMRYVVAPVAPAGVACSFDASTTVLADVRMLDRPFARWYQWRAAHAGPVGLAALGPARMLTDGQGWQVPRSMLAQARTLEHLLEQVHTRGVPIAFTAAWSTTSVQGPLRFHIAESDSLLPPGKVVAASTTGPPPPFAWPTGSVSTIARAFPTSTTLAIWGLVLGLMGVFVRLPTARRTVLRYLFTHGFYRASLREGRDATGPTLAALGLLVGGALWSGGQVLVDRATWLRPILLGLEALPPSLQSWVDVGMTHPGFAAAVVTLALGGALLFWTTAVALGLQAVGTPVSWSQVLMMGLLPWWGAPLWAFGAAAPAVGTALPLVLFAIAFAAAAWSALRTAYDLHRTIHPPLSITLGAALCAPGSILLFAVVGIAYSTGVDGRWVLQLLVHA</sequence>
<dbReference type="RefSeq" id="WP_098061320.1">
    <property type="nucleotide sequence ID" value="NZ_PDEP01000003.1"/>
</dbReference>
<feature type="transmembrane region" description="Helical" evidence="1">
    <location>
        <begin position="280"/>
        <end position="298"/>
    </location>
</feature>
<evidence type="ECO:0000313" key="3">
    <source>
        <dbReference type="EMBL" id="PEN08282.1"/>
    </source>
</evidence>
<feature type="signal peptide" evidence="2">
    <location>
        <begin position="1"/>
        <end position="20"/>
    </location>
</feature>
<evidence type="ECO:0000313" key="4">
    <source>
        <dbReference type="Proteomes" id="UP000221024"/>
    </source>
</evidence>
<feature type="transmembrane region" description="Helical" evidence="1">
    <location>
        <begin position="328"/>
        <end position="347"/>
    </location>
</feature>
<dbReference type="EMBL" id="PDEP01000003">
    <property type="protein sequence ID" value="PEN08282.1"/>
    <property type="molecule type" value="Genomic_DNA"/>
</dbReference>
<dbReference type="Proteomes" id="UP000221024">
    <property type="component" value="Unassembled WGS sequence"/>
</dbReference>
<feature type="chain" id="PRO_5013830378" evidence="2">
    <location>
        <begin position="21"/>
        <end position="514"/>
    </location>
</feature>
<comment type="caution">
    <text evidence="3">The sequence shown here is derived from an EMBL/GenBank/DDBJ whole genome shotgun (WGS) entry which is preliminary data.</text>
</comment>
<keyword evidence="1" id="KW-0472">Membrane</keyword>
<accession>A0A2H3P291</accession>
<dbReference type="AlphaFoldDB" id="A0A2H3P291"/>
<reference evidence="3 4" key="1">
    <citation type="submission" date="2017-10" db="EMBL/GenBank/DDBJ databases">
        <title>Draft genome of Longimonas halophila.</title>
        <authorList>
            <person name="Goh K.M."/>
            <person name="Shamsir M.S."/>
            <person name="Lim S.W."/>
        </authorList>
    </citation>
    <scope>NUCLEOTIDE SEQUENCE [LARGE SCALE GENOMIC DNA]</scope>
    <source>
        <strain evidence="3 4">KCTC 42399</strain>
    </source>
</reference>
<keyword evidence="1" id="KW-0812">Transmembrane</keyword>
<feature type="transmembrane region" description="Helical" evidence="1">
    <location>
        <begin position="416"/>
        <end position="436"/>
    </location>
</feature>
<organism evidence="3 4">
    <name type="scientific">Longimonas halophila</name>
    <dbReference type="NCBI Taxonomy" id="1469170"/>
    <lineage>
        <taxon>Bacteria</taxon>
        <taxon>Pseudomonadati</taxon>
        <taxon>Rhodothermota</taxon>
        <taxon>Rhodothermia</taxon>
        <taxon>Rhodothermales</taxon>
        <taxon>Salisaetaceae</taxon>
        <taxon>Longimonas</taxon>
    </lineage>
</organism>
<feature type="transmembrane region" description="Helical" evidence="1">
    <location>
        <begin position="380"/>
        <end position="404"/>
    </location>
</feature>
<name>A0A2H3P291_9BACT</name>
<keyword evidence="1" id="KW-1133">Transmembrane helix</keyword>
<gene>
    <name evidence="3" type="ORF">CRI93_03940</name>
</gene>
<keyword evidence="2" id="KW-0732">Signal</keyword>
<evidence type="ECO:0000256" key="1">
    <source>
        <dbReference type="SAM" id="Phobius"/>
    </source>
</evidence>
<proteinExistence type="predicted"/>